<feature type="signal peptide" evidence="1">
    <location>
        <begin position="1"/>
        <end position="21"/>
    </location>
</feature>
<accession>A0ABD3EMK6</accession>
<dbReference type="PANTHER" id="PTHR44259:SF37">
    <property type="entry name" value="DUF1618 DOMAIN-CONTAINING PROTEIN"/>
    <property type="match status" value="1"/>
</dbReference>
<name>A0ABD3EMK6_9LAMI</name>
<evidence type="ECO:0000313" key="3">
    <source>
        <dbReference type="EMBL" id="KAL3655469.1"/>
    </source>
</evidence>
<dbReference type="Pfam" id="PF03478">
    <property type="entry name" value="Beta-prop_KIB1-4"/>
    <property type="match status" value="1"/>
</dbReference>
<dbReference type="EMBL" id="JAVIJP010000002">
    <property type="protein sequence ID" value="KAL3655469.1"/>
    <property type="molecule type" value="Genomic_DNA"/>
</dbReference>
<sequence length="475" mass="53911">MASSVKRCWITGFCLLRRISAGSLSTSRGFAGRRLGAQMTVMMMSTGVDSSPSSSSRKISPWLMLPPVIEEGGDTVYKFYNLSEDKEESFRKKRNKLEEEIADAKFVGSSHGWLALFNQRNNNNLFLYNPITGRHIKLPPIETLPDPMINLPDGRGSVSKLILSSSPDDDDDKCIAMMTFGPGDRLAFCNPCRSTGWTPIGELIFSGYAMDYENPLIDGMMLYGRAYEDFVYCSRLKHFTCVTQFAIHLSPSCLNYPTSQVEDWDLSDPHSPISTPYNSLSKPMSQAYYYRPKSNGIEGEEWINQNSSLLSNCRQIPYLVFDEQHGRLFIVIRFVIDRVEEMPYGTISRRYLADDHPHKTIGFCLLQVECHQKDGRRVAEGIWVVKRDALDGLTMFIGMNHSFAVSSADYPNLKPNSIYFTDSNKHAKSIYGGHDVGVFDYVNKTLSHCYCYPGVDDRSLKRIEPPPMWFTPNFY</sequence>
<keyword evidence="4" id="KW-1185">Reference proteome</keyword>
<dbReference type="AlphaFoldDB" id="A0ABD3EMK6"/>
<feature type="chain" id="PRO_5044765622" description="KIB1-4 beta-propeller domain-containing protein" evidence="1">
    <location>
        <begin position="22"/>
        <end position="475"/>
    </location>
</feature>
<comment type="caution">
    <text evidence="3">The sequence shown here is derived from an EMBL/GenBank/DDBJ whole genome shotgun (WGS) entry which is preliminary data.</text>
</comment>
<evidence type="ECO:0000313" key="4">
    <source>
        <dbReference type="Proteomes" id="UP001632038"/>
    </source>
</evidence>
<organism evidence="3 4">
    <name type="scientific">Castilleja foliolosa</name>
    <dbReference type="NCBI Taxonomy" id="1961234"/>
    <lineage>
        <taxon>Eukaryota</taxon>
        <taxon>Viridiplantae</taxon>
        <taxon>Streptophyta</taxon>
        <taxon>Embryophyta</taxon>
        <taxon>Tracheophyta</taxon>
        <taxon>Spermatophyta</taxon>
        <taxon>Magnoliopsida</taxon>
        <taxon>eudicotyledons</taxon>
        <taxon>Gunneridae</taxon>
        <taxon>Pentapetalae</taxon>
        <taxon>asterids</taxon>
        <taxon>lamiids</taxon>
        <taxon>Lamiales</taxon>
        <taxon>Orobanchaceae</taxon>
        <taxon>Pedicularideae</taxon>
        <taxon>Castillejinae</taxon>
        <taxon>Castilleja</taxon>
    </lineage>
</organism>
<dbReference type="InterPro" id="IPR005174">
    <property type="entry name" value="KIB1-4_b-propeller"/>
</dbReference>
<protein>
    <recommendedName>
        <fullName evidence="2">KIB1-4 beta-propeller domain-containing protein</fullName>
    </recommendedName>
</protein>
<feature type="domain" description="KIB1-4 beta-propeller" evidence="2">
    <location>
        <begin position="79"/>
        <end position="440"/>
    </location>
</feature>
<reference evidence="4" key="1">
    <citation type="journal article" date="2024" name="IScience">
        <title>Strigolactones Initiate the Formation of Haustorium-like Structures in Castilleja.</title>
        <authorList>
            <person name="Buerger M."/>
            <person name="Peterson D."/>
            <person name="Chory J."/>
        </authorList>
    </citation>
    <scope>NUCLEOTIDE SEQUENCE [LARGE SCALE GENOMIC DNA]</scope>
</reference>
<evidence type="ECO:0000256" key="1">
    <source>
        <dbReference type="SAM" id="SignalP"/>
    </source>
</evidence>
<keyword evidence="1" id="KW-0732">Signal</keyword>
<dbReference type="Proteomes" id="UP001632038">
    <property type="component" value="Unassembled WGS sequence"/>
</dbReference>
<evidence type="ECO:0000259" key="2">
    <source>
        <dbReference type="Pfam" id="PF03478"/>
    </source>
</evidence>
<dbReference type="InterPro" id="IPR050942">
    <property type="entry name" value="F-box_BR-signaling"/>
</dbReference>
<gene>
    <name evidence="3" type="ORF">CASFOL_001255</name>
</gene>
<proteinExistence type="predicted"/>
<dbReference type="PANTHER" id="PTHR44259">
    <property type="entry name" value="OS07G0183000 PROTEIN-RELATED"/>
    <property type="match status" value="1"/>
</dbReference>